<evidence type="ECO:0000259" key="3">
    <source>
        <dbReference type="PROSITE" id="PS50157"/>
    </source>
</evidence>
<feature type="compositionally biased region" description="Basic residues" evidence="2">
    <location>
        <begin position="94"/>
        <end position="108"/>
    </location>
</feature>
<dbReference type="Gene3D" id="3.30.160.60">
    <property type="entry name" value="Classic Zinc Finger"/>
    <property type="match status" value="1"/>
</dbReference>
<comment type="caution">
    <text evidence="4">The sequence shown here is derived from an EMBL/GenBank/DDBJ whole genome shotgun (WGS) entry which is preliminary data.</text>
</comment>
<dbReference type="EMBL" id="CAXKWB010019335">
    <property type="protein sequence ID" value="CAL4121825.1"/>
    <property type="molecule type" value="Genomic_DNA"/>
</dbReference>
<feature type="domain" description="C2H2-type" evidence="3">
    <location>
        <begin position="79"/>
        <end position="106"/>
    </location>
</feature>
<keyword evidence="1" id="KW-0479">Metal-binding</keyword>
<gene>
    <name evidence="4" type="ORF">MNOR_LOCUS22687</name>
</gene>
<feature type="region of interest" description="Disordered" evidence="2">
    <location>
        <begin position="73"/>
        <end position="108"/>
    </location>
</feature>
<sequence>IASRNNDIEVKYSNENSVKPEKSCYSQEVLRKSAYGTSEVKTKEEIEATKGTINSLYVEIKVKEDIEIYEEPLAGERPHQYSKSDEAFSNKSALTKHQRKHNGKKPYKCRKCNKKLSL</sequence>
<dbReference type="GO" id="GO:0008270">
    <property type="term" value="F:zinc ion binding"/>
    <property type="evidence" value="ECO:0007669"/>
    <property type="project" value="UniProtKB-KW"/>
</dbReference>
<evidence type="ECO:0000313" key="4">
    <source>
        <dbReference type="EMBL" id="CAL4121825.1"/>
    </source>
</evidence>
<feature type="non-terminal residue" evidence="4">
    <location>
        <position position="1"/>
    </location>
</feature>
<accession>A0AAV2RB06</accession>
<reference evidence="4 5" key="1">
    <citation type="submission" date="2024-05" db="EMBL/GenBank/DDBJ databases">
        <authorList>
            <person name="Wallberg A."/>
        </authorList>
    </citation>
    <scope>NUCLEOTIDE SEQUENCE [LARGE SCALE GENOMIC DNA]</scope>
</reference>
<feature type="non-terminal residue" evidence="4">
    <location>
        <position position="118"/>
    </location>
</feature>
<protein>
    <recommendedName>
        <fullName evidence="3">C2H2-type domain-containing protein</fullName>
    </recommendedName>
</protein>
<dbReference type="AlphaFoldDB" id="A0AAV2RB06"/>
<dbReference type="InterPro" id="IPR036236">
    <property type="entry name" value="Znf_C2H2_sf"/>
</dbReference>
<dbReference type="PROSITE" id="PS50157">
    <property type="entry name" value="ZINC_FINGER_C2H2_2"/>
    <property type="match status" value="1"/>
</dbReference>
<feature type="compositionally biased region" description="Basic and acidic residues" evidence="2">
    <location>
        <begin position="74"/>
        <end position="88"/>
    </location>
</feature>
<evidence type="ECO:0000256" key="1">
    <source>
        <dbReference type="PROSITE-ProRule" id="PRU00042"/>
    </source>
</evidence>
<proteinExistence type="predicted"/>
<keyword evidence="1" id="KW-0863">Zinc-finger</keyword>
<evidence type="ECO:0000313" key="5">
    <source>
        <dbReference type="Proteomes" id="UP001497623"/>
    </source>
</evidence>
<dbReference type="Proteomes" id="UP001497623">
    <property type="component" value="Unassembled WGS sequence"/>
</dbReference>
<dbReference type="SUPFAM" id="SSF57667">
    <property type="entry name" value="beta-beta-alpha zinc fingers"/>
    <property type="match status" value="1"/>
</dbReference>
<dbReference type="InterPro" id="IPR013087">
    <property type="entry name" value="Znf_C2H2_type"/>
</dbReference>
<keyword evidence="5" id="KW-1185">Reference proteome</keyword>
<keyword evidence="1" id="KW-0862">Zinc</keyword>
<organism evidence="4 5">
    <name type="scientific">Meganyctiphanes norvegica</name>
    <name type="common">Northern krill</name>
    <name type="synonym">Thysanopoda norvegica</name>
    <dbReference type="NCBI Taxonomy" id="48144"/>
    <lineage>
        <taxon>Eukaryota</taxon>
        <taxon>Metazoa</taxon>
        <taxon>Ecdysozoa</taxon>
        <taxon>Arthropoda</taxon>
        <taxon>Crustacea</taxon>
        <taxon>Multicrustacea</taxon>
        <taxon>Malacostraca</taxon>
        <taxon>Eumalacostraca</taxon>
        <taxon>Eucarida</taxon>
        <taxon>Euphausiacea</taxon>
        <taxon>Euphausiidae</taxon>
        <taxon>Meganyctiphanes</taxon>
    </lineage>
</organism>
<name>A0AAV2RB06_MEGNR</name>
<evidence type="ECO:0000256" key="2">
    <source>
        <dbReference type="SAM" id="MobiDB-lite"/>
    </source>
</evidence>